<dbReference type="NCBIfam" id="TIGR01600">
    <property type="entry name" value="phage_tail_L"/>
    <property type="match status" value="1"/>
</dbReference>
<dbReference type="Proteomes" id="UP000190435">
    <property type="component" value="Unassembled WGS sequence"/>
</dbReference>
<dbReference type="RefSeq" id="WP_078276417.1">
    <property type="nucleotide sequence ID" value="NZ_CAACXO010000043.1"/>
</dbReference>
<proteinExistence type="predicted"/>
<evidence type="ECO:0000313" key="4">
    <source>
        <dbReference type="Proteomes" id="UP000255279"/>
    </source>
</evidence>
<dbReference type="OrthoDB" id="5673400at2"/>
<name>A0A1T0A4K1_9GAMM</name>
<dbReference type="Pfam" id="PF05100">
    <property type="entry name" value="Phage_tail_L"/>
    <property type="match status" value="1"/>
</dbReference>
<keyword evidence="3" id="KW-1185">Reference proteome</keyword>
<evidence type="ECO:0000313" key="3">
    <source>
        <dbReference type="Proteomes" id="UP000190435"/>
    </source>
</evidence>
<evidence type="ECO:0000313" key="2">
    <source>
        <dbReference type="EMBL" id="STZ14538.1"/>
    </source>
</evidence>
<dbReference type="STRING" id="34060.B0181_05045"/>
<accession>A0A1T0A4K1</accession>
<gene>
    <name evidence="1" type="ORF">B0181_05045</name>
    <name evidence="2" type="ORF">NCTC10293_02133</name>
</gene>
<dbReference type="GO" id="GO:0051536">
    <property type="term" value="F:iron-sulfur cluster binding"/>
    <property type="evidence" value="ECO:0007669"/>
    <property type="project" value="InterPro"/>
</dbReference>
<dbReference type="InterPro" id="IPR006487">
    <property type="entry name" value="Phage_lambda_L"/>
</dbReference>
<organism evidence="1 3">
    <name type="scientific">Moraxella caviae</name>
    <dbReference type="NCBI Taxonomy" id="34060"/>
    <lineage>
        <taxon>Bacteria</taxon>
        <taxon>Pseudomonadati</taxon>
        <taxon>Pseudomonadota</taxon>
        <taxon>Gammaproteobacteria</taxon>
        <taxon>Moraxellales</taxon>
        <taxon>Moraxellaceae</taxon>
        <taxon>Moraxella</taxon>
    </lineage>
</organism>
<protein>
    <submittedName>
        <fullName evidence="1">Phage minor tail protein L</fullName>
    </submittedName>
</protein>
<evidence type="ECO:0000313" key="1">
    <source>
        <dbReference type="EMBL" id="OOR90241.1"/>
    </source>
</evidence>
<dbReference type="GO" id="GO:0046718">
    <property type="term" value="P:symbiont entry into host cell"/>
    <property type="evidence" value="ECO:0007669"/>
    <property type="project" value="InterPro"/>
</dbReference>
<reference evidence="2 4" key="2">
    <citation type="submission" date="2018-06" db="EMBL/GenBank/DDBJ databases">
        <authorList>
            <consortium name="Pathogen Informatics"/>
            <person name="Doyle S."/>
        </authorList>
    </citation>
    <scope>NUCLEOTIDE SEQUENCE [LARGE SCALE GENOMIC DNA]</scope>
    <source>
        <strain evidence="2 4">NCTC10293</strain>
    </source>
</reference>
<dbReference type="Proteomes" id="UP000255279">
    <property type="component" value="Unassembled WGS sequence"/>
</dbReference>
<reference evidence="1 3" key="1">
    <citation type="submission" date="2017-02" db="EMBL/GenBank/DDBJ databases">
        <title>Draft genome sequence of Moraxella caviae CCUG 355 type strain.</title>
        <authorList>
            <person name="Engstrom-Jakobsson H."/>
            <person name="Salva-Serra F."/>
            <person name="Thorell K."/>
            <person name="Gonzales-Siles L."/>
            <person name="Karlsson R."/>
            <person name="Boulund F."/>
            <person name="Engstrand L."/>
            <person name="Moore E."/>
        </authorList>
    </citation>
    <scope>NUCLEOTIDE SEQUENCE [LARGE SCALE GENOMIC DNA]</scope>
    <source>
        <strain evidence="1 3">CCUG 355</strain>
    </source>
</reference>
<dbReference type="AlphaFoldDB" id="A0A1T0A4K1"/>
<dbReference type="GO" id="GO:0030430">
    <property type="term" value="C:host cell cytoplasm"/>
    <property type="evidence" value="ECO:0007669"/>
    <property type="project" value="InterPro"/>
</dbReference>
<dbReference type="EMBL" id="MUXU01000033">
    <property type="protein sequence ID" value="OOR90241.1"/>
    <property type="molecule type" value="Genomic_DNA"/>
</dbReference>
<dbReference type="EMBL" id="UGQE01000004">
    <property type="protein sequence ID" value="STZ14538.1"/>
    <property type="molecule type" value="Genomic_DNA"/>
</dbReference>
<sequence length="219" mass="24280">MNNQDLQSLQIPEIITLYHLDADNVGAGQMYFHGHDGQIVWQGKTYEPVAIEADGLEMRGDGRASAPTLKIANFHDNLGFVISALCHRFHDLVGAKLTVIHTLAKHLKDPNAQHKKQIWFVEQMTEDNGQTVSFELSNPVDFEGLKIPVRQITGFCHWAVTGGYRGEECGYMGTAMFDENGNPTNDPARDKCGGRGFECKLRYGENSELSFGGFIASSM</sequence>